<reference evidence="10 11" key="1">
    <citation type="journal article" date="2021" name="MBio">
        <title>A New Model Trypanosomatid, Novymonas esmeraldas: Genomic Perception of Its 'Candidatus Pandoraea novymonadis' Endosymbiont.</title>
        <authorList>
            <person name="Zakharova A."/>
            <person name="Saura A."/>
            <person name="Butenko A."/>
            <person name="Podesvova L."/>
            <person name="Warmusova S."/>
            <person name="Kostygov A.Y."/>
            <person name="Nenarokova A."/>
            <person name="Lukes J."/>
            <person name="Opperdoes F.R."/>
            <person name="Yurchenko V."/>
        </authorList>
    </citation>
    <scope>NUCLEOTIDE SEQUENCE [LARGE SCALE GENOMIC DNA]</scope>
    <source>
        <strain evidence="10 11">E262AT.01</strain>
    </source>
</reference>
<keyword evidence="5" id="KW-0970">Cilium biogenesis/degradation</keyword>
<evidence type="ECO:0000256" key="4">
    <source>
        <dbReference type="ARBA" id="ARBA00022490"/>
    </source>
</evidence>
<sequence length="2369" mass="257459">MKKASPAAAAAADAAAASLLSVEDVWERLWCALPSVQEEQRRLSAETPPPPQDDVAGASQRRTTEEHLRTDVHRESTAAAAAPALLSVSLPRSEMVHLVSCVYLALHANAIDADVEAAVGEVLHGASVSGASAAALQEAYTREDVFAFLESVPGRWVPDVAPLQDEDEDKHFLVEFNVELVDCIVDDEAPHRLLQATEVLTVQRTAAAVYLGAPVADYVELLPARSYPAVYDTLMEKLQLEEQSSGDGLTLSQFRIFLGWFHGLHFNNTNAPRSSAAAEDVYNRYCDATGRLTATQFELACEELCAVYAQRRDAADYLEHLVRRTEHALSQSNSNGGAQATACVQAEFFLHPEEVMLPSWRRELTSPVTLYLPDELRAVQQEAARYHCHSSPRLLLLGPLGIGKREVGRQLAAELHCVHLDVLDLAIAELNSAEKGELAAELATCLAERAPVPMAVQVQLLQRAMTSARAEYRGYVLSDTLSATPQTVDAVNESFVRPLKLASLARPDHVVEVCTAVSDVYAERALGRIGAAAAASQRAWDVFTEAEAAAAAAAEKAQMRADCAKIMARLVELEGATGKAAPPAAELELARQQAVEAEGILQALDEEDGAGGDGGEDDDDDAEGAGVGKGSSSTPPPLDAVQQAAEVRLRLAALILDGRVAAGVLPASFAADGAIAAATDAVPTLEEQDWTSCWRKHVDLAKALNRHVLVDPIASASAAEVTAFLARVFRLSPCDEATALGTAKAGEDEEAGGDDDDGAREPASSSVAADEERSREVEEAAQEAGLSLSLVWKRYCPVTALEDQVLLEGAACYACSYRGSYYCFASVAKRNAFMDHPARYLRQRYSPHRTPVLVLADDALVHDSPAIVDAVGEVVGAVATRLNLTPYAVSTYAKLLEPRQALLQARHTRRVERQKVEEGTRKTRAERQEMAAKALAKKSKGKVEPTKPKAKRPAGANGRASVLQSSQQGGAGARRRLPRAMVVEGPHSMADEKAVKIRAAQEKAAHTAPVLLSAVTPADLNADLLRSLWDGNLLPETVLVLRHPGAPALAATDDADEEDEEAEKGEAAVAAAGGEQPGAVSVLTQVVGLLKKGPKSEWRSAMAGRGSPIPPPPQPFTILSITVPEAPVVREVVAEVMQQLDPLAIQVAEAAVDEALGEEDENAADEEEAEEEEEAALLNPDGEAAPAVPRPPRHPLTRPMRRFLHQFGSRLDYCPVTLHERGILVRGRQEFCLRFVDGLYVFATQEARDAFTRCPQRYVGELPPETLPPRVWLVGTTNSGKKSLAAGLQEAYRVPYFVYDRQFFEECVEAALTPGGGMVRGVYVPQDSPETNTYVRRAHMLLEEVRSKATEETAKLKARAEAERLLQEREQREEERAARSNPESDEEEEDGGAAADGWDEAKEAELQEKLEFEPEDPEDKQVRLSEAYLRIASCVTRFRPFDTLGYVMICPPFSDGDLDVLFDEGGIPEVVMRLNVDEEVFAQRGALRAAQRRASVQRARELNVAAKAAEAAKMTTQTARDAARLQRRREKALRKWRRRHIGVNDVDSPSDAEGEADAEASPAEAGSGAAGGYANGNMDAAADGGDGQPGMDEDRHAQEEALDEFMGGVEERLVEVVQINGAAAKETVRRAVVEALGRHMRNRASLFYVPEVMRYDDAKARLLAGGCDLSSFGFEDPVRLYGYRQEGRRAACAWKPVGARVGPEEGAEEMASGRGGFFTAADAEDEGNEKEAEEAEELSEVASDEVQELRDVVERRKRRRQREAAPRAARVHRRLYFFEDDDSLLRFVRDPWPYMRQPPPNPTLLQRPVVSVYEQDDRYATEHAGEKERLLADSVAFNLRVKCVSATSLLAWGAVHPHWHSLKLDCMLAAQQGILDPHLVHKLLTLYLSSAEAKGRGAVLHNLPSTTDSAEALPRVACATPIVKVIKTTPPREVDVDGAALEAVVEAAAASVLERHAAVHLALPRPSVPLDASNLVAAVHGVEEHVLRAEEALLRDRRAFPACLSESYQVYSYVHRHLSEYGAYCPYEWLEHDDLVRSVQAPTTTAAAAAEVAESDAAVSPFSAPATNEVELRWGAAYLGQYFFFSSADYLHRFLRDPTTVTDPATAKPMPRHFPVVVTSPVAESALALEGCCPVLLYDTRERRGLRCVVQPTAKKGSAECVVEYDGSLYALLDLASTARFMRRPWQYVAGACLPRLLRRPLPTGTAPSAIVDHEEYIQRQLYDPVARALLAVARERPIYPGLSVEESALKYMALFLKAHRDPATVSAFEDETYRHHFDTYRQRAALYRTAPSTAPEAASTTSTPSLTPPVKSLQASATGGDAASPRLAVASALAASNREFCTTFNSSLADARDMRRFNRLPHPADAAS</sequence>
<evidence type="ECO:0000313" key="10">
    <source>
        <dbReference type="EMBL" id="KAK7201595.1"/>
    </source>
</evidence>
<dbReference type="Proteomes" id="UP001430356">
    <property type="component" value="Unassembled WGS sequence"/>
</dbReference>
<keyword evidence="8" id="KW-0966">Cell projection</keyword>
<feature type="region of interest" description="Disordered" evidence="9">
    <location>
        <begin position="740"/>
        <end position="778"/>
    </location>
</feature>
<proteinExistence type="inferred from homology"/>
<feature type="region of interest" description="Disordered" evidence="9">
    <location>
        <begin position="1540"/>
        <end position="1594"/>
    </location>
</feature>
<keyword evidence="7" id="KW-0206">Cytoskeleton</keyword>
<protein>
    <recommendedName>
        <fullName evidence="3">Cilia- and flagella-associated protein 206</fullName>
    </recommendedName>
</protein>
<feature type="compositionally biased region" description="Low complexity" evidence="9">
    <location>
        <begin position="2291"/>
        <end position="2310"/>
    </location>
</feature>
<comment type="caution">
    <text evidence="10">The sequence shown here is derived from an EMBL/GenBank/DDBJ whole genome shotgun (WGS) entry which is preliminary data.</text>
</comment>
<dbReference type="GO" id="GO:0036064">
    <property type="term" value="C:ciliary basal body"/>
    <property type="evidence" value="ECO:0007669"/>
    <property type="project" value="TreeGrafter"/>
</dbReference>
<dbReference type="InterPro" id="IPR021897">
    <property type="entry name" value="FAP206"/>
</dbReference>
<dbReference type="EMBL" id="JAECZO010000017">
    <property type="protein sequence ID" value="KAK7201595.1"/>
    <property type="molecule type" value="Genomic_DNA"/>
</dbReference>
<dbReference type="Gene3D" id="3.40.50.300">
    <property type="entry name" value="P-loop containing nucleotide triphosphate hydrolases"/>
    <property type="match status" value="1"/>
</dbReference>
<dbReference type="PANTHER" id="PTHR21442">
    <property type="entry name" value="CILIA- AND FLAGELLA-ASSOCIATED PROTEIN 206"/>
    <property type="match status" value="1"/>
</dbReference>
<evidence type="ECO:0000256" key="8">
    <source>
        <dbReference type="ARBA" id="ARBA00023273"/>
    </source>
</evidence>
<feature type="compositionally biased region" description="Basic and acidic residues" evidence="9">
    <location>
        <begin position="62"/>
        <end position="75"/>
    </location>
</feature>
<dbReference type="PANTHER" id="PTHR21442:SF0">
    <property type="entry name" value="CILIA- AND FLAGELLA-ASSOCIATED PROTEIN 206"/>
    <property type="match status" value="1"/>
</dbReference>
<keyword evidence="4" id="KW-0963">Cytoplasm</keyword>
<dbReference type="GO" id="GO:0030030">
    <property type="term" value="P:cell projection organization"/>
    <property type="evidence" value="ECO:0007669"/>
    <property type="project" value="UniProtKB-KW"/>
</dbReference>
<evidence type="ECO:0000256" key="6">
    <source>
        <dbReference type="ARBA" id="ARBA00023069"/>
    </source>
</evidence>
<comment type="similarity">
    <text evidence="2">Belongs to the CFAP206 family.</text>
</comment>
<feature type="compositionally biased region" description="Acidic residues" evidence="9">
    <location>
        <begin position="1548"/>
        <end position="1558"/>
    </location>
</feature>
<dbReference type="GO" id="GO:0005930">
    <property type="term" value="C:axoneme"/>
    <property type="evidence" value="ECO:0007669"/>
    <property type="project" value="UniProtKB-SubCell"/>
</dbReference>
<evidence type="ECO:0000256" key="7">
    <source>
        <dbReference type="ARBA" id="ARBA00023212"/>
    </source>
</evidence>
<feature type="region of interest" description="Disordered" evidence="9">
    <location>
        <begin position="1366"/>
        <end position="1396"/>
    </location>
</feature>
<organism evidence="10 11">
    <name type="scientific">Novymonas esmeraldas</name>
    <dbReference type="NCBI Taxonomy" id="1808958"/>
    <lineage>
        <taxon>Eukaryota</taxon>
        <taxon>Discoba</taxon>
        <taxon>Euglenozoa</taxon>
        <taxon>Kinetoplastea</taxon>
        <taxon>Metakinetoplastina</taxon>
        <taxon>Trypanosomatida</taxon>
        <taxon>Trypanosomatidae</taxon>
        <taxon>Novymonas</taxon>
    </lineage>
</organism>
<evidence type="ECO:0000256" key="3">
    <source>
        <dbReference type="ARBA" id="ARBA00021602"/>
    </source>
</evidence>
<feature type="region of interest" description="Disordered" evidence="9">
    <location>
        <begin position="41"/>
        <end position="75"/>
    </location>
</feature>
<feature type="region of interest" description="Disordered" evidence="9">
    <location>
        <begin position="1156"/>
        <end position="1196"/>
    </location>
</feature>
<name>A0AAW0F4V9_9TRYP</name>
<feature type="compositionally biased region" description="Acidic residues" evidence="9">
    <location>
        <begin position="604"/>
        <end position="623"/>
    </location>
</feature>
<feature type="region of interest" description="Disordered" evidence="9">
    <location>
        <begin position="2291"/>
        <end position="2319"/>
    </location>
</feature>
<feature type="compositionally biased region" description="Acidic residues" evidence="9">
    <location>
        <begin position="747"/>
        <end position="758"/>
    </location>
</feature>
<evidence type="ECO:0000256" key="5">
    <source>
        <dbReference type="ARBA" id="ARBA00022794"/>
    </source>
</evidence>
<evidence type="ECO:0000256" key="9">
    <source>
        <dbReference type="SAM" id="MobiDB-lite"/>
    </source>
</evidence>
<feature type="compositionally biased region" description="Basic and acidic residues" evidence="9">
    <location>
        <begin position="1366"/>
        <end position="1378"/>
    </location>
</feature>
<dbReference type="SUPFAM" id="SSF52540">
    <property type="entry name" value="P-loop containing nucleoside triphosphate hydrolases"/>
    <property type="match status" value="1"/>
</dbReference>
<feature type="region of interest" description="Disordered" evidence="9">
    <location>
        <begin position="604"/>
        <end position="638"/>
    </location>
</feature>
<dbReference type="GO" id="GO:0003356">
    <property type="term" value="P:regulation of cilium beat frequency"/>
    <property type="evidence" value="ECO:0007669"/>
    <property type="project" value="TreeGrafter"/>
</dbReference>
<evidence type="ECO:0000256" key="2">
    <source>
        <dbReference type="ARBA" id="ARBA00010500"/>
    </source>
</evidence>
<comment type="subcellular location">
    <subcellularLocation>
        <location evidence="1">Cytoplasm</location>
        <location evidence="1">Cytoskeleton</location>
        <location evidence="1">Cilium axoneme</location>
    </subcellularLocation>
</comment>
<feature type="compositionally biased region" description="Acidic residues" evidence="9">
    <location>
        <begin position="1156"/>
        <end position="1175"/>
    </location>
</feature>
<keyword evidence="11" id="KW-1185">Reference proteome</keyword>
<evidence type="ECO:0000313" key="11">
    <source>
        <dbReference type="Proteomes" id="UP001430356"/>
    </source>
</evidence>
<feature type="region of interest" description="Disordered" evidence="9">
    <location>
        <begin position="934"/>
        <end position="976"/>
    </location>
</feature>
<keyword evidence="6" id="KW-0969">Cilium</keyword>
<accession>A0AAW0F4V9</accession>
<gene>
    <name evidence="10" type="ORF">NESM_000223900</name>
</gene>
<dbReference type="InterPro" id="IPR027417">
    <property type="entry name" value="P-loop_NTPase"/>
</dbReference>
<evidence type="ECO:0000256" key="1">
    <source>
        <dbReference type="ARBA" id="ARBA00004430"/>
    </source>
</evidence>